<accession>A0A9J7BQK7</accession>
<dbReference type="InterPro" id="IPR024467">
    <property type="entry name" value="Xre/MbcA/ParS-like_toxin-bd"/>
</dbReference>
<evidence type="ECO:0000259" key="2">
    <source>
        <dbReference type="Pfam" id="PF20432"/>
    </source>
</evidence>
<dbReference type="Proteomes" id="UP001059380">
    <property type="component" value="Chromosome"/>
</dbReference>
<dbReference type="GO" id="GO:0003677">
    <property type="term" value="F:DNA binding"/>
    <property type="evidence" value="ECO:0007669"/>
    <property type="project" value="InterPro"/>
</dbReference>
<dbReference type="Pfam" id="PF20432">
    <property type="entry name" value="Xre-like-HTH"/>
    <property type="match status" value="1"/>
</dbReference>
<proteinExistence type="predicted"/>
<feature type="domain" description="Antitoxin Xre-like helix-turn-helix" evidence="2">
    <location>
        <begin position="37"/>
        <end position="86"/>
    </location>
</feature>
<dbReference type="EMBL" id="CP093313">
    <property type="protein sequence ID" value="UWZ85156.1"/>
    <property type="molecule type" value="Genomic_DNA"/>
</dbReference>
<feature type="domain" description="Antitoxin Xre/MbcA/ParS-like toxin-binding" evidence="1">
    <location>
        <begin position="96"/>
        <end position="143"/>
    </location>
</feature>
<gene>
    <name evidence="3" type="ORF">MOP44_04235</name>
</gene>
<dbReference type="KEGG" id="orp:MOP44_04235"/>
<evidence type="ECO:0000259" key="1">
    <source>
        <dbReference type="Pfam" id="PF09722"/>
    </source>
</evidence>
<evidence type="ECO:0000313" key="3">
    <source>
        <dbReference type="EMBL" id="UWZ85156.1"/>
    </source>
</evidence>
<sequence>MATQPSFAPAGYQFDTVPDLSRLETRERLSQSAVDGLLAIADKWGITTEKVGDLLGGLSRATIYKMKTAAGVLKQDELTRISYVVGIYKALHILLPDDWADQWMTRPNDNILFGGQTPLDFVIRNGIPGLQQVRSLLDAARGGR</sequence>
<dbReference type="AlphaFoldDB" id="A0A9J7BQK7"/>
<dbReference type="RefSeq" id="WP_260794670.1">
    <property type="nucleotide sequence ID" value="NZ_CP093313.1"/>
</dbReference>
<reference evidence="3" key="1">
    <citation type="submission" date="2021-04" db="EMBL/GenBank/DDBJ databases">
        <title>Phylogenetic analysis of Acidobacteriaceae.</title>
        <authorList>
            <person name="Qiu L."/>
            <person name="Zhang Q."/>
        </authorList>
    </citation>
    <scope>NUCLEOTIDE SEQUENCE</scope>
    <source>
        <strain evidence="3">DSM 25168</strain>
    </source>
</reference>
<evidence type="ECO:0000313" key="4">
    <source>
        <dbReference type="Proteomes" id="UP001059380"/>
    </source>
</evidence>
<dbReference type="Pfam" id="PF09722">
    <property type="entry name" value="Xre_MbcA_ParS_C"/>
    <property type="match status" value="1"/>
</dbReference>
<keyword evidence="4" id="KW-1185">Reference proteome</keyword>
<dbReference type="InterPro" id="IPR046847">
    <property type="entry name" value="Xre-like_HTH"/>
</dbReference>
<organism evidence="3 4">
    <name type="scientific">Occallatibacter riparius</name>
    <dbReference type="NCBI Taxonomy" id="1002689"/>
    <lineage>
        <taxon>Bacteria</taxon>
        <taxon>Pseudomonadati</taxon>
        <taxon>Acidobacteriota</taxon>
        <taxon>Terriglobia</taxon>
        <taxon>Terriglobales</taxon>
        <taxon>Acidobacteriaceae</taxon>
        <taxon>Occallatibacter</taxon>
    </lineage>
</organism>
<protein>
    <submittedName>
        <fullName evidence="3">MbcA/ParS/Xre antitoxin family protein</fullName>
    </submittedName>
</protein>
<name>A0A9J7BQK7_9BACT</name>